<dbReference type="InterPro" id="IPR001139">
    <property type="entry name" value="Glyco_hydro_30"/>
</dbReference>
<dbReference type="Pfam" id="PF02055">
    <property type="entry name" value="Glyco_hydro_30"/>
    <property type="match status" value="1"/>
</dbReference>
<dbReference type="SUPFAM" id="SSF51011">
    <property type="entry name" value="Glycosyl hydrolase domain"/>
    <property type="match status" value="1"/>
</dbReference>
<evidence type="ECO:0000256" key="1">
    <source>
        <dbReference type="ARBA" id="ARBA00001013"/>
    </source>
</evidence>
<dbReference type="InterPro" id="IPR017853">
    <property type="entry name" value="GH"/>
</dbReference>
<dbReference type="Pfam" id="PF17189">
    <property type="entry name" value="Glyco_hydro_30C"/>
    <property type="match status" value="1"/>
</dbReference>
<name>A0A5N5SKW9_9CRUS</name>
<dbReference type="SUPFAM" id="SSF51445">
    <property type="entry name" value="(Trans)glycosidases"/>
    <property type="match status" value="1"/>
</dbReference>
<protein>
    <recommendedName>
        <fullName evidence="3 6">Glucosylceramidase</fullName>
        <ecNumber evidence="3 6">3.2.1.45</ecNumber>
    </recommendedName>
</protein>
<evidence type="ECO:0000259" key="8">
    <source>
        <dbReference type="Pfam" id="PF17189"/>
    </source>
</evidence>
<organism evidence="9 10">
    <name type="scientific">Armadillidium nasatum</name>
    <dbReference type="NCBI Taxonomy" id="96803"/>
    <lineage>
        <taxon>Eukaryota</taxon>
        <taxon>Metazoa</taxon>
        <taxon>Ecdysozoa</taxon>
        <taxon>Arthropoda</taxon>
        <taxon>Crustacea</taxon>
        <taxon>Multicrustacea</taxon>
        <taxon>Malacostraca</taxon>
        <taxon>Eumalacostraca</taxon>
        <taxon>Peracarida</taxon>
        <taxon>Isopoda</taxon>
        <taxon>Oniscidea</taxon>
        <taxon>Crinocheta</taxon>
        <taxon>Armadillidiidae</taxon>
        <taxon>Armadillidium</taxon>
    </lineage>
</organism>
<dbReference type="EMBL" id="SEYY01023670">
    <property type="protein sequence ID" value="KAB7494693.1"/>
    <property type="molecule type" value="Genomic_DNA"/>
</dbReference>
<evidence type="ECO:0000256" key="4">
    <source>
        <dbReference type="ARBA" id="ARBA00022729"/>
    </source>
</evidence>
<comment type="similarity">
    <text evidence="2 6">Belongs to the glycosyl hydrolase 30 family.</text>
</comment>
<dbReference type="InterPro" id="IPR033453">
    <property type="entry name" value="Glyco_hydro_30_TIM-barrel"/>
</dbReference>
<keyword evidence="5 6" id="KW-0378">Hydrolase</keyword>
<feature type="non-terminal residue" evidence="9">
    <location>
        <position position="1"/>
    </location>
</feature>
<dbReference type="PRINTS" id="PR00843">
    <property type="entry name" value="GLHYDRLASE30"/>
</dbReference>
<dbReference type="EC" id="3.2.1.45" evidence="3 6"/>
<feature type="domain" description="Glycosyl hydrolase family 30 beta sandwich" evidence="8">
    <location>
        <begin position="396"/>
        <end position="430"/>
    </location>
</feature>
<evidence type="ECO:0000259" key="7">
    <source>
        <dbReference type="Pfam" id="PF02055"/>
    </source>
</evidence>
<evidence type="ECO:0000256" key="2">
    <source>
        <dbReference type="ARBA" id="ARBA00005382"/>
    </source>
</evidence>
<comment type="catalytic activity">
    <reaction evidence="1">
        <text>a beta-D-glucosyl-(1&lt;-&gt;1')-N-acylsphing-4-enine + H2O = an N-acylsphing-4-enine + D-glucose</text>
        <dbReference type="Rhea" id="RHEA:13269"/>
        <dbReference type="ChEBI" id="CHEBI:4167"/>
        <dbReference type="ChEBI" id="CHEBI:15377"/>
        <dbReference type="ChEBI" id="CHEBI:22801"/>
        <dbReference type="ChEBI" id="CHEBI:52639"/>
        <dbReference type="EC" id="3.2.1.45"/>
    </reaction>
    <physiologicalReaction direction="left-to-right" evidence="1">
        <dbReference type="Rhea" id="RHEA:13270"/>
    </physiologicalReaction>
</comment>
<reference evidence="9 10" key="1">
    <citation type="journal article" date="2019" name="PLoS Biol.">
        <title>Sex chromosomes control vertical transmission of feminizing Wolbachia symbionts in an isopod.</title>
        <authorList>
            <person name="Becking T."/>
            <person name="Chebbi M.A."/>
            <person name="Giraud I."/>
            <person name="Moumen B."/>
            <person name="Laverre T."/>
            <person name="Caubet Y."/>
            <person name="Peccoud J."/>
            <person name="Gilbert C."/>
            <person name="Cordaux R."/>
        </authorList>
    </citation>
    <scope>NUCLEOTIDE SEQUENCE [LARGE SCALE GENOMIC DNA]</scope>
    <source>
        <strain evidence="9">ANa2</strain>
        <tissue evidence="9">Whole body excluding digestive tract and cuticle</tissue>
    </source>
</reference>
<dbReference type="PANTHER" id="PTHR11069">
    <property type="entry name" value="GLUCOSYLCERAMIDASE"/>
    <property type="match status" value="1"/>
</dbReference>
<keyword evidence="6" id="KW-0326">Glycosidase</keyword>
<evidence type="ECO:0000256" key="6">
    <source>
        <dbReference type="RuleBase" id="RU361188"/>
    </source>
</evidence>
<evidence type="ECO:0000256" key="5">
    <source>
        <dbReference type="ARBA" id="ARBA00022801"/>
    </source>
</evidence>
<dbReference type="InterPro" id="IPR033452">
    <property type="entry name" value="GH30_C"/>
</dbReference>
<dbReference type="PANTHER" id="PTHR11069:SF23">
    <property type="entry name" value="LYSOSOMAL ACID GLUCOSYLCERAMIDASE"/>
    <property type="match status" value="1"/>
</dbReference>
<dbReference type="Gene3D" id="3.20.20.80">
    <property type="entry name" value="Glycosidases"/>
    <property type="match status" value="2"/>
</dbReference>
<dbReference type="GO" id="GO:0016020">
    <property type="term" value="C:membrane"/>
    <property type="evidence" value="ECO:0007669"/>
    <property type="project" value="GOC"/>
</dbReference>
<gene>
    <name evidence="9" type="primary">GBA</name>
    <name evidence="9" type="ORF">Anas_10191</name>
</gene>
<evidence type="ECO:0000313" key="10">
    <source>
        <dbReference type="Proteomes" id="UP000326759"/>
    </source>
</evidence>
<feature type="domain" description="Glycosyl hydrolase family 30 TIM-barrel" evidence="7">
    <location>
        <begin position="179"/>
        <end position="392"/>
    </location>
</feature>
<comment type="caution">
    <text evidence="9">The sequence shown here is derived from an EMBL/GenBank/DDBJ whole genome shotgun (WGS) entry which is preliminary data.</text>
</comment>
<sequence length="430" mass="49252">NNFFNWNYKIVDAVNSNTNCIPKDFGHGSFVCVCNSTYCDTLPPLQNPGKGKVLTVTSSKEEKRWQIDVLKLRSKKKHKCFSDIDVAIKLDESKTYQKILGFGGAFTDATGINLRLLPQELQDISIKGYYGLDGLEYNVGRVPIAGTDFSDYPYTYDDLPPGQIDSDLKYFALRKEDYKYKYRFLEKYESEGISFWGMTIQNEPTAGLFFDYAFNEMAWMPQEQGLFIGEYLGPQLEKAGKEHIKIFILDDQRLFLPTWAIKLLEQRNSSKYVNGIAVHWYRDSISPVKLLDLTHDYFPGLPVLYTEACVGTQPWDLVHVLPGSWVRGEQYAKDIIENLQHWVVGWTDWNLALDLEGGPNWVQNFADSPLLVNPLEVYRQPMFYALAHFSKVFPEGSKRIGSTSSGRNESIYYVAFLRPDGTKAITIMNK</sequence>
<keyword evidence="4" id="KW-0732">Signal</keyword>
<dbReference type="AlphaFoldDB" id="A0A5N5SKW9"/>
<evidence type="ECO:0000313" key="9">
    <source>
        <dbReference type="EMBL" id="KAB7494693.1"/>
    </source>
</evidence>
<keyword evidence="6" id="KW-0443">Lipid metabolism</keyword>
<dbReference type="GO" id="GO:0004348">
    <property type="term" value="F:glucosylceramidase activity"/>
    <property type="evidence" value="ECO:0007669"/>
    <property type="project" value="UniProtKB-EC"/>
</dbReference>
<keyword evidence="10" id="KW-1185">Reference proteome</keyword>
<proteinExistence type="inferred from homology"/>
<accession>A0A5N5SKW9</accession>
<dbReference type="OrthoDB" id="2160638at2759"/>
<evidence type="ECO:0000256" key="3">
    <source>
        <dbReference type="ARBA" id="ARBA00012658"/>
    </source>
</evidence>
<dbReference type="Proteomes" id="UP000326759">
    <property type="component" value="Unassembled WGS sequence"/>
</dbReference>
<dbReference type="GO" id="GO:0006680">
    <property type="term" value="P:glucosylceramide catabolic process"/>
    <property type="evidence" value="ECO:0007669"/>
    <property type="project" value="TreeGrafter"/>
</dbReference>
<keyword evidence="6" id="KW-0746">Sphingolipid metabolism</keyword>